<sequence length="116" mass="12770">MFDQAIRGGPPTDYVPLILSELESTARISSTVEQGKFAWGNEGEDWAAIQDTYIPNYVRLTWGYMGGIPNGAVPYRHVVSSETFDKVGNVSTIGLEDEDDGDMDHHRMVSSGMKSV</sequence>
<keyword evidence="3" id="KW-1185">Reference proteome</keyword>
<proteinExistence type="predicted"/>
<dbReference type="EMBL" id="JAAOAS010000300">
    <property type="protein sequence ID" value="KAF5580994.1"/>
    <property type="molecule type" value="Genomic_DNA"/>
</dbReference>
<dbReference type="OrthoDB" id="5093989at2759"/>
<organism evidence="2 3">
    <name type="scientific">Fusarium pseudocircinatum</name>
    <dbReference type="NCBI Taxonomy" id="56676"/>
    <lineage>
        <taxon>Eukaryota</taxon>
        <taxon>Fungi</taxon>
        <taxon>Dikarya</taxon>
        <taxon>Ascomycota</taxon>
        <taxon>Pezizomycotina</taxon>
        <taxon>Sordariomycetes</taxon>
        <taxon>Hypocreomycetidae</taxon>
        <taxon>Hypocreales</taxon>
        <taxon>Nectriaceae</taxon>
        <taxon>Fusarium</taxon>
        <taxon>Fusarium fujikuroi species complex</taxon>
    </lineage>
</organism>
<gene>
    <name evidence="2" type="ORF">FPCIR_10382</name>
</gene>
<comment type="caution">
    <text evidence="2">The sequence shown here is derived from an EMBL/GenBank/DDBJ whole genome shotgun (WGS) entry which is preliminary data.</text>
</comment>
<evidence type="ECO:0000313" key="2">
    <source>
        <dbReference type="EMBL" id="KAF5580994.1"/>
    </source>
</evidence>
<evidence type="ECO:0000256" key="1">
    <source>
        <dbReference type="SAM" id="MobiDB-lite"/>
    </source>
</evidence>
<feature type="region of interest" description="Disordered" evidence="1">
    <location>
        <begin position="95"/>
        <end position="116"/>
    </location>
</feature>
<evidence type="ECO:0000313" key="3">
    <source>
        <dbReference type="Proteomes" id="UP000546213"/>
    </source>
</evidence>
<dbReference type="AlphaFoldDB" id="A0A8H5KUU8"/>
<protein>
    <submittedName>
        <fullName evidence="2">Uncharacterized protein</fullName>
    </submittedName>
</protein>
<reference evidence="2 3" key="1">
    <citation type="submission" date="2020-05" db="EMBL/GenBank/DDBJ databases">
        <title>Identification and distribution of gene clusters putatively required for synthesis of sphingolipid metabolism inhibitors in phylogenetically diverse species of the filamentous fungus Fusarium.</title>
        <authorList>
            <person name="Kim H.-S."/>
            <person name="Busman M."/>
            <person name="Brown D.W."/>
            <person name="Divon H."/>
            <person name="Uhlig S."/>
            <person name="Proctor R.H."/>
        </authorList>
    </citation>
    <scope>NUCLEOTIDE SEQUENCE [LARGE SCALE GENOMIC DNA]</scope>
    <source>
        <strain evidence="2 3">NRRL 36939</strain>
    </source>
</reference>
<name>A0A8H5KUU8_9HYPO</name>
<accession>A0A8H5KUU8</accession>
<dbReference type="Proteomes" id="UP000546213">
    <property type="component" value="Unassembled WGS sequence"/>
</dbReference>